<dbReference type="InterPro" id="IPR037171">
    <property type="entry name" value="NagB/RpiA_transferase-like"/>
</dbReference>
<keyword evidence="3" id="KW-0238">DNA-binding</keyword>
<evidence type="ECO:0000256" key="2">
    <source>
        <dbReference type="ARBA" id="ARBA00023015"/>
    </source>
</evidence>
<dbReference type="InterPro" id="IPR007324">
    <property type="entry name" value="Sugar-bd_dom_put"/>
</dbReference>
<gene>
    <name evidence="6" type="primary">lsrR</name>
    <name evidence="6" type="ORF">AHOG_20805</name>
</gene>
<dbReference type="AlphaFoldDB" id="A0A221W797"/>
<evidence type="ECO:0000256" key="3">
    <source>
        <dbReference type="ARBA" id="ARBA00023125"/>
    </source>
</evidence>
<evidence type="ECO:0000313" key="6">
    <source>
        <dbReference type="EMBL" id="ASO21778.1"/>
    </source>
</evidence>
<dbReference type="GO" id="GO:0030246">
    <property type="term" value="F:carbohydrate binding"/>
    <property type="evidence" value="ECO:0007669"/>
    <property type="project" value="InterPro"/>
</dbReference>
<comment type="similarity">
    <text evidence="1">Belongs to the SorC transcriptional regulatory family.</text>
</comment>
<dbReference type="Gene3D" id="1.10.10.60">
    <property type="entry name" value="Homeodomain-like"/>
    <property type="match status" value="1"/>
</dbReference>
<organism evidence="6 7">
    <name type="scientific">Actinoalloteichus hoggarensis</name>
    <dbReference type="NCBI Taxonomy" id="1470176"/>
    <lineage>
        <taxon>Bacteria</taxon>
        <taxon>Bacillati</taxon>
        <taxon>Actinomycetota</taxon>
        <taxon>Actinomycetes</taxon>
        <taxon>Pseudonocardiales</taxon>
        <taxon>Pseudonocardiaceae</taxon>
        <taxon>Actinoalloteichus</taxon>
    </lineage>
</organism>
<dbReference type="Pfam" id="PF04198">
    <property type="entry name" value="Sugar-bind"/>
    <property type="match status" value="1"/>
</dbReference>
<dbReference type="PANTHER" id="PTHR34294:SF1">
    <property type="entry name" value="TRANSCRIPTIONAL REGULATOR LSRR"/>
    <property type="match status" value="1"/>
</dbReference>
<sequence length="329" mass="34731">MTERPVTVEPGDIGPVELLLTTSVARRFYLESRSKVQIAEEFGISRFKVARLLDSARAAGLVRIEIGRPAGVDVELSDRLRTAFGLRTAVVSDVSGQTDQELREHVGALAARLLGEVVEEGDVLGVAWGRSLQRMSARLTVLPRCTVVQLCGAVPQPDVEDHSLELTRRAAQAGGGTAVTFYAPLVMPDASSAAALRSHSDVAKAMDRCGELTSAVVSVGGWAPGTSTVYDVLEPAERTVFADRGAVAEICGILLDVHGRPIDDGLQSRAVGVTYEQLHRTPDVVALAYGAGKAAAVRSALRGGLITTLVTDAALAGELLEEKDCPVGR</sequence>
<keyword evidence="4" id="KW-0804">Transcription</keyword>
<accession>A0A221W797</accession>
<dbReference type="InterPro" id="IPR051054">
    <property type="entry name" value="SorC_transcr_regulators"/>
</dbReference>
<evidence type="ECO:0000256" key="1">
    <source>
        <dbReference type="ARBA" id="ARBA00010466"/>
    </source>
</evidence>
<reference evidence="6 7" key="1">
    <citation type="submission" date="2017-07" db="EMBL/GenBank/DDBJ databases">
        <title>Complete genome sequence of Actinoalloteichus hoggarensis DSM 45943, type strain of Actinoalloteichus hoggarensis.</title>
        <authorList>
            <person name="Ruckert C."/>
            <person name="Nouioui I."/>
            <person name="Willmese J."/>
            <person name="van Wezel G."/>
            <person name="Klenk H.-P."/>
            <person name="Kalinowski J."/>
            <person name="Zotchev S.B."/>
        </authorList>
    </citation>
    <scope>NUCLEOTIDE SEQUENCE [LARGE SCALE GENOMIC DNA]</scope>
    <source>
        <strain evidence="6 7">DSM 45943</strain>
    </source>
</reference>
<dbReference type="RefSeq" id="WP_093944663.1">
    <property type="nucleotide sequence ID" value="NZ_CP022521.1"/>
</dbReference>
<keyword evidence="2" id="KW-0805">Transcription regulation</keyword>
<dbReference type="PANTHER" id="PTHR34294">
    <property type="entry name" value="TRANSCRIPTIONAL REGULATOR-RELATED"/>
    <property type="match status" value="1"/>
</dbReference>
<dbReference type="Gene3D" id="3.40.50.1360">
    <property type="match status" value="1"/>
</dbReference>
<dbReference type="SUPFAM" id="SSF100950">
    <property type="entry name" value="NagB/RpiA/CoA transferase-like"/>
    <property type="match status" value="1"/>
</dbReference>
<dbReference type="EMBL" id="CP022521">
    <property type="protein sequence ID" value="ASO21778.1"/>
    <property type="molecule type" value="Genomic_DNA"/>
</dbReference>
<dbReference type="Proteomes" id="UP000204221">
    <property type="component" value="Chromosome"/>
</dbReference>
<feature type="domain" description="Sugar-binding" evidence="5">
    <location>
        <begin position="73"/>
        <end position="321"/>
    </location>
</feature>
<protein>
    <submittedName>
        <fullName evidence="6">Transcriptional regulator LsrR</fullName>
    </submittedName>
</protein>
<dbReference type="GO" id="GO:0003677">
    <property type="term" value="F:DNA binding"/>
    <property type="evidence" value="ECO:0007669"/>
    <property type="project" value="UniProtKB-KW"/>
</dbReference>
<name>A0A221W797_9PSEU</name>
<evidence type="ECO:0000313" key="7">
    <source>
        <dbReference type="Proteomes" id="UP000204221"/>
    </source>
</evidence>
<dbReference type="OrthoDB" id="186585at2"/>
<keyword evidence="7" id="KW-1185">Reference proteome</keyword>
<evidence type="ECO:0000256" key="4">
    <source>
        <dbReference type="ARBA" id="ARBA00023163"/>
    </source>
</evidence>
<dbReference type="KEGG" id="ahg:AHOG_20805"/>
<evidence type="ECO:0000259" key="5">
    <source>
        <dbReference type="Pfam" id="PF04198"/>
    </source>
</evidence>
<proteinExistence type="inferred from homology"/>